<organism evidence="2 3">
    <name type="scientific">Mesorhizobium shangrilense</name>
    <dbReference type="NCBI Taxonomy" id="460060"/>
    <lineage>
        <taxon>Bacteria</taxon>
        <taxon>Pseudomonadati</taxon>
        <taxon>Pseudomonadota</taxon>
        <taxon>Alphaproteobacteria</taxon>
        <taxon>Hyphomicrobiales</taxon>
        <taxon>Phyllobacteriaceae</taxon>
        <taxon>Mesorhizobium</taxon>
    </lineage>
</organism>
<keyword evidence="3" id="KW-1185">Reference proteome</keyword>
<dbReference type="InterPro" id="IPR012338">
    <property type="entry name" value="Beta-lactam/transpept-like"/>
</dbReference>
<feature type="domain" description="Beta-lactamase-related" evidence="1">
    <location>
        <begin position="14"/>
        <end position="335"/>
    </location>
</feature>
<protein>
    <submittedName>
        <fullName evidence="2">Serine hydrolase domain-containing protein</fullName>
        <ecNumber evidence="2">3.1.1.103</ecNumber>
    </submittedName>
</protein>
<dbReference type="EMBL" id="JBEWSZ010000001">
    <property type="protein sequence ID" value="MET2828340.1"/>
    <property type="molecule type" value="Genomic_DNA"/>
</dbReference>
<evidence type="ECO:0000313" key="3">
    <source>
        <dbReference type="Proteomes" id="UP001548832"/>
    </source>
</evidence>
<dbReference type="RefSeq" id="WP_354460343.1">
    <property type="nucleotide sequence ID" value="NZ_JBEWSZ010000001.1"/>
</dbReference>
<dbReference type="InterPro" id="IPR050491">
    <property type="entry name" value="AmpC-like"/>
</dbReference>
<accession>A0ABV2DE82</accession>
<reference evidence="2 3" key="1">
    <citation type="submission" date="2024-06" db="EMBL/GenBank/DDBJ databases">
        <authorList>
            <person name="Kim D.-U."/>
        </authorList>
    </citation>
    <scope>NUCLEOTIDE SEQUENCE [LARGE SCALE GENOMIC DNA]</scope>
    <source>
        <strain evidence="2 3">KACC15460</strain>
    </source>
</reference>
<dbReference type="Proteomes" id="UP001548832">
    <property type="component" value="Unassembled WGS sequence"/>
</dbReference>
<dbReference type="PANTHER" id="PTHR46825:SF9">
    <property type="entry name" value="BETA-LACTAMASE-RELATED DOMAIN-CONTAINING PROTEIN"/>
    <property type="match status" value="1"/>
</dbReference>
<dbReference type="SUPFAM" id="SSF56601">
    <property type="entry name" value="beta-lactamase/transpeptidase-like"/>
    <property type="match status" value="1"/>
</dbReference>
<proteinExistence type="predicted"/>
<evidence type="ECO:0000313" key="2">
    <source>
        <dbReference type="EMBL" id="MET2828340.1"/>
    </source>
</evidence>
<dbReference type="Gene3D" id="3.40.710.10">
    <property type="entry name" value="DD-peptidase/beta-lactamase superfamily"/>
    <property type="match status" value="1"/>
</dbReference>
<dbReference type="PANTHER" id="PTHR46825">
    <property type="entry name" value="D-ALANYL-D-ALANINE-CARBOXYPEPTIDASE/ENDOPEPTIDASE AMPH"/>
    <property type="match status" value="1"/>
</dbReference>
<comment type="caution">
    <text evidence="2">The sequence shown here is derived from an EMBL/GenBank/DDBJ whole genome shotgun (WGS) entry which is preliminary data.</text>
</comment>
<evidence type="ECO:0000259" key="1">
    <source>
        <dbReference type="Pfam" id="PF00144"/>
    </source>
</evidence>
<dbReference type="Pfam" id="PF00144">
    <property type="entry name" value="Beta-lactamase"/>
    <property type="match status" value="1"/>
</dbReference>
<name>A0ABV2DE82_9HYPH</name>
<sequence length="460" mass="51586">MDSKLAPNLATTLEQYLASEMEQHAIPGLGVTIARDGHILHVSGYGLANVEHNVRATPDTLFHSGSTGKMFTAAAVLMLIQDGRIGLDHLLKRYIPEGPESWNEITISQLLSMTSGLGNFAESFAPMPIRDKIVPINQWQDHSDEQLIALAALSPLLFAPGESYAYSNIGYVLTGLIIARICGKPYYEFLRERLFQPIGMASAREASWFDIVPNRAAGHSLRNDRLHNNQWTAPTLLRTGDGGLYFSPRDIAHWFVELDSPRMFNPDSIERMFEPALMRDGRPAFNGYALGWQNSEARGHRKIRHGGTWDGFRAEFIRFPTQRLSVAVLANLEQAQVARIGQEIAGLVEPAVAAYQPIAETNPGATQRDDDLLRAIAARRASRDAFSEKAWQEWSHNWFEQALGETETDLAAVPLELVDHVGDGAAYKRRYRLPTGRYHMHWMVQRAADGRVTEMRFHME</sequence>
<dbReference type="InterPro" id="IPR001466">
    <property type="entry name" value="Beta-lactam-related"/>
</dbReference>
<gene>
    <name evidence="2" type="ORF">ABVQ20_15260</name>
</gene>
<dbReference type="GO" id="GO:0016787">
    <property type="term" value="F:hydrolase activity"/>
    <property type="evidence" value="ECO:0007669"/>
    <property type="project" value="UniProtKB-KW"/>
</dbReference>
<keyword evidence="2" id="KW-0378">Hydrolase</keyword>
<dbReference type="EC" id="3.1.1.103" evidence="2"/>